<dbReference type="EMBL" id="RRCH01000008">
    <property type="protein sequence ID" value="RRJ32517.1"/>
    <property type="molecule type" value="Genomic_DNA"/>
</dbReference>
<reference evidence="4 5" key="1">
    <citation type="submission" date="2018-11" db="EMBL/GenBank/DDBJ databases">
        <title>Taxonoimc description of Halomarina strain SPP-AMP-1.</title>
        <authorList>
            <person name="Pal Y."/>
            <person name="Srinivasana K."/>
            <person name="Verma A."/>
            <person name="Kumar P."/>
        </authorList>
    </citation>
    <scope>NUCLEOTIDE SEQUENCE [LARGE SCALE GENOMIC DNA]</scope>
    <source>
        <strain evidence="4 5">SPP-AMP-1</strain>
    </source>
</reference>
<dbReference type="GO" id="GO:0004022">
    <property type="term" value="F:alcohol dehydrogenase (NAD+) activity"/>
    <property type="evidence" value="ECO:0007669"/>
    <property type="project" value="TreeGrafter"/>
</dbReference>
<evidence type="ECO:0000313" key="5">
    <source>
        <dbReference type="Proteomes" id="UP000282322"/>
    </source>
</evidence>
<evidence type="ECO:0000313" key="4">
    <source>
        <dbReference type="EMBL" id="RRJ32517.1"/>
    </source>
</evidence>
<dbReference type="Gene3D" id="1.20.1090.10">
    <property type="entry name" value="Dehydroquinate synthase-like - alpha domain"/>
    <property type="match status" value="1"/>
</dbReference>
<dbReference type="Pfam" id="PF00465">
    <property type="entry name" value="Fe-ADH"/>
    <property type="match status" value="1"/>
</dbReference>
<dbReference type="InterPro" id="IPR056798">
    <property type="entry name" value="ADH_Fe_C"/>
</dbReference>
<keyword evidence="1" id="KW-0560">Oxidoreductase</keyword>
<dbReference type="RefSeq" id="WP_124953976.1">
    <property type="nucleotide sequence ID" value="NZ_RRCH01000008.1"/>
</dbReference>
<dbReference type="PANTHER" id="PTHR11496">
    <property type="entry name" value="ALCOHOL DEHYDROGENASE"/>
    <property type="match status" value="1"/>
</dbReference>
<dbReference type="AlphaFoldDB" id="A0A3P3RG64"/>
<comment type="caution">
    <text evidence="4">The sequence shown here is derived from an EMBL/GenBank/DDBJ whole genome shotgun (WGS) entry which is preliminary data.</text>
</comment>
<dbReference type="CDD" id="cd14866">
    <property type="entry name" value="Fe-ADH-like"/>
    <property type="match status" value="1"/>
</dbReference>
<dbReference type="Proteomes" id="UP000282322">
    <property type="component" value="Unassembled WGS sequence"/>
</dbReference>
<evidence type="ECO:0000259" key="2">
    <source>
        <dbReference type="Pfam" id="PF00465"/>
    </source>
</evidence>
<keyword evidence="5" id="KW-1185">Reference proteome</keyword>
<accession>A0A3P3RG64</accession>
<dbReference type="Pfam" id="PF25137">
    <property type="entry name" value="ADH_Fe_C"/>
    <property type="match status" value="1"/>
</dbReference>
<feature type="domain" description="Alcohol dehydrogenase iron-type/glycerol dehydrogenase GldA" evidence="2">
    <location>
        <begin position="11"/>
        <end position="187"/>
    </location>
</feature>
<dbReference type="GO" id="GO:0046872">
    <property type="term" value="F:metal ion binding"/>
    <property type="evidence" value="ECO:0007669"/>
    <property type="project" value="InterPro"/>
</dbReference>
<dbReference type="InterPro" id="IPR039697">
    <property type="entry name" value="Alcohol_dehydrogenase_Fe"/>
</dbReference>
<organism evidence="4 5">
    <name type="scientific">Halocatena pleomorpha</name>
    <dbReference type="NCBI Taxonomy" id="1785090"/>
    <lineage>
        <taxon>Archaea</taxon>
        <taxon>Methanobacteriati</taxon>
        <taxon>Methanobacteriota</taxon>
        <taxon>Stenosarchaea group</taxon>
        <taxon>Halobacteria</taxon>
        <taxon>Halobacteriales</taxon>
        <taxon>Natronomonadaceae</taxon>
        <taxon>Halocatena</taxon>
    </lineage>
</organism>
<gene>
    <name evidence="4" type="ORF">EIK79_04650</name>
</gene>
<sequence length="394" mass="41103">MTGSFRFEYTPGTIAYGRESVATMGEELAQQGIDRALLVTGSTVGSTPSVMDPVRAGIGDRLAGVFAETTPEKRLATALDGVEQLRAIDADALVCLGGGSSLDVATVMSVLAVDDRPRETIRTEFLDTGTVSVPDAELPPVFAVPTTLAGADLSIAAGLTADRGNRAPIHGGVFDERLMPDALVYDPALIETTPHEILCASAMNGFDKGLESLYARNRTPITDATATRGLALLAEGLPRLGSGAHDNSLHDAIVGTILVQYGVSRNTGSTLSLIHAFGHGISRGYDIQQGTAHAIIAPHALELLFDQVDGRREEIAAALGAGAGDDPATAVVNAVTDIRDSLGLPARLRSIPDLSREELTMVANAVITDGLLGNTPEGFDPTESEIEAVLESAW</sequence>
<evidence type="ECO:0000259" key="3">
    <source>
        <dbReference type="Pfam" id="PF25137"/>
    </source>
</evidence>
<protein>
    <submittedName>
        <fullName evidence="4">Iron-containing alcohol dehydrogenase</fullName>
    </submittedName>
</protein>
<feature type="domain" description="Fe-containing alcohol dehydrogenase-like C-terminal" evidence="3">
    <location>
        <begin position="201"/>
        <end position="394"/>
    </location>
</feature>
<name>A0A3P3RG64_9EURY</name>
<dbReference type="SUPFAM" id="SSF56796">
    <property type="entry name" value="Dehydroquinate synthase-like"/>
    <property type="match status" value="1"/>
</dbReference>
<dbReference type="InterPro" id="IPR001670">
    <property type="entry name" value="ADH_Fe/GldA"/>
</dbReference>
<evidence type="ECO:0000256" key="1">
    <source>
        <dbReference type="ARBA" id="ARBA00023002"/>
    </source>
</evidence>
<dbReference type="PANTHER" id="PTHR11496:SF83">
    <property type="entry name" value="HYDROXYACID-OXOACID TRANSHYDROGENASE, MITOCHONDRIAL"/>
    <property type="match status" value="1"/>
</dbReference>
<dbReference type="Gene3D" id="3.40.50.1970">
    <property type="match status" value="1"/>
</dbReference>
<proteinExistence type="predicted"/>
<dbReference type="OrthoDB" id="57329at2157"/>